<accession>A0ABC8LUK8</accession>
<name>A0ABC8LUK8_ERUVS</name>
<sequence>MRRYLTRQILFKHRDRFPTKLVRKLSVRASHQEFLILNPKPSRRNRVKQHLQEHEFQFFRNETRRVQMSNPTGAHPLKPVKEHNKAWERATIVQIRHLRRYTERQRENSSVQNPTLKADLRKRHLPDSTRCDSRSSETVLHGQI</sequence>
<feature type="compositionally biased region" description="Basic and acidic residues" evidence="1">
    <location>
        <begin position="125"/>
        <end position="135"/>
    </location>
</feature>
<dbReference type="AlphaFoldDB" id="A0ABC8LUK8"/>
<evidence type="ECO:0000313" key="3">
    <source>
        <dbReference type="Proteomes" id="UP001642260"/>
    </source>
</evidence>
<evidence type="ECO:0000313" key="2">
    <source>
        <dbReference type="EMBL" id="CAH8387081.1"/>
    </source>
</evidence>
<organism evidence="2 3">
    <name type="scientific">Eruca vesicaria subsp. sativa</name>
    <name type="common">Garden rocket</name>
    <name type="synonym">Eruca sativa</name>
    <dbReference type="NCBI Taxonomy" id="29727"/>
    <lineage>
        <taxon>Eukaryota</taxon>
        <taxon>Viridiplantae</taxon>
        <taxon>Streptophyta</taxon>
        <taxon>Embryophyta</taxon>
        <taxon>Tracheophyta</taxon>
        <taxon>Spermatophyta</taxon>
        <taxon>Magnoliopsida</taxon>
        <taxon>eudicotyledons</taxon>
        <taxon>Gunneridae</taxon>
        <taxon>Pentapetalae</taxon>
        <taxon>rosids</taxon>
        <taxon>malvids</taxon>
        <taxon>Brassicales</taxon>
        <taxon>Brassicaceae</taxon>
        <taxon>Brassiceae</taxon>
        <taxon>Eruca</taxon>
    </lineage>
</organism>
<reference evidence="2 3" key="1">
    <citation type="submission" date="2022-03" db="EMBL/GenBank/DDBJ databases">
        <authorList>
            <person name="Macdonald S."/>
            <person name="Ahmed S."/>
            <person name="Newling K."/>
        </authorList>
    </citation>
    <scope>NUCLEOTIDE SEQUENCE [LARGE SCALE GENOMIC DNA]</scope>
</reference>
<dbReference type="EMBL" id="CAKOAT010737376">
    <property type="protein sequence ID" value="CAH8387081.1"/>
    <property type="molecule type" value="Genomic_DNA"/>
</dbReference>
<evidence type="ECO:0008006" key="4">
    <source>
        <dbReference type="Google" id="ProtNLM"/>
    </source>
</evidence>
<protein>
    <recommendedName>
        <fullName evidence="4">Ribosomal protein S4</fullName>
    </recommendedName>
</protein>
<dbReference type="Proteomes" id="UP001642260">
    <property type="component" value="Unassembled WGS sequence"/>
</dbReference>
<gene>
    <name evidence="2" type="ORF">ERUC_LOCUS39564</name>
</gene>
<comment type="caution">
    <text evidence="2">The sequence shown here is derived from an EMBL/GenBank/DDBJ whole genome shotgun (WGS) entry which is preliminary data.</text>
</comment>
<proteinExistence type="predicted"/>
<keyword evidence="3" id="KW-1185">Reference proteome</keyword>
<evidence type="ECO:0000256" key="1">
    <source>
        <dbReference type="SAM" id="MobiDB-lite"/>
    </source>
</evidence>
<feature type="region of interest" description="Disordered" evidence="1">
    <location>
        <begin position="103"/>
        <end position="144"/>
    </location>
</feature>